<sequence length="278" mass="30840">MILIADSGSTKTDWCVVEHGQLVQQIFTKGTNPFFQSEEEISNEIATALIPQLKTNKFETVHFYGAGCAFPDKIETVRKAIAAHLQVSGEIEVSTDMLAAARGLCGHQPGIACIMGTGSNSCYYDGKNIVSNVSPLGFILGDEGSGAVLGKLLVGDILKNQMTPGLKEKFLEQYNLTPAEIIDRVYRQPFPNRFLASFSPFLVEHLDEPAIRELVLNSFKKFLKRNVMQYDYQHARVHFIGSVAFYYKELLSEACKAMGIHLGTIIKSPMEGLIKFHE</sequence>
<dbReference type="InterPro" id="IPR052519">
    <property type="entry name" value="Euk-type_GlcNAc_Kinase"/>
</dbReference>
<dbReference type="PANTHER" id="PTHR43190">
    <property type="entry name" value="N-ACETYL-D-GLUCOSAMINE KINASE"/>
    <property type="match status" value="1"/>
</dbReference>
<dbReference type="Pfam" id="PF01869">
    <property type="entry name" value="BcrAD_BadFG"/>
    <property type="match status" value="1"/>
</dbReference>
<dbReference type="EMBL" id="JMZZ02000042">
    <property type="protein sequence ID" value="KFX75715.1"/>
    <property type="molecule type" value="Genomic_DNA"/>
</dbReference>
<dbReference type="Proteomes" id="UP000284614">
    <property type="component" value="Unassembled WGS sequence"/>
</dbReference>
<dbReference type="EMBL" id="JAPUAC010000001">
    <property type="protein sequence ID" value="MCZ2652960.1"/>
    <property type="molecule type" value="Genomic_DNA"/>
</dbReference>
<reference evidence="4 5" key="3">
    <citation type="submission" date="2018-08" db="EMBL/GenBank/DDBJ databases">
        <title>A genome reference for cultivated species of the human gut microbiota.</title>
        <authorList>
            <person name="Zou Y."/>
            <person name="Xue W."/>
            <person name="Luo G."/>
        </authorList>
    </citation>
    <scope>NUCLEOTIDE SEQUENCE [LARGE SCALE GENOMIC DNA]</scope>
    <source>
        <strain evidence="4 5">OF01-1</strain>
    </source>
</reference>
<dbReference type="InterPro" id="IPR002731">
    <property type="entry name" value="ATPase_BadF"/>
</dbReference>
<evidence type="ECO:0000313" key="2">
    <source>
        <dbReference type="EMBL" id="KFX75715.1"/>
    </source>
</evidence>
<evidence type="ECO:0000259" key="1">
    <source>
        <dbReference type="Pfam" id="PF01869"/>
    </source>
</evidence>
<protein>
    <submittedName>
        <fullName evidence="2">ATPase</fullName>
    </submittedName>
</protein>
<reference evidence="3" key="4">
    <citation type="submission" date="2022-12" db="EMBL/GenBank/DDBJ databases">
        <title>Development of a Multilocus Sequence Typing Scheme for Bacteroides fragilis Based on Whole Genome Sequencing Data and Clinical Application.</title>
        <authorList>
            <person name="Nielsen F.D."/>
            <person name="Justesen U.S."/>
        </authorList>
    </citation>
    <scope>NUCLEOTIDE SEQUENCE</scope>
    <source>
        <strain evidence="3">BF_BC_ODE_DK_2015_2</strain>
    </source>
</reference>
<reference evidence="2" key="1">
    <citation type="book" date="2014" name="THE 24TH EUROPEAN CONGRESS OF CLINICAL MICROBIOLOGY AND INFECTIOUS DISEASES" publisher="ECCMID 2014" city="Barcelona, Spain">
        <title>Identification of resistance genes in three multidrug-resistant Bacteroides fragilis isolates by whole genome sequencing.</title>
        <editorList>
            <person name="Unknown"/>
            <person name="A."/>
        </editorList>
        <authorList>
            <person name="Sydenham T.V."/>
            <person name="Hasman H."/>
            <person name="Wang M."/>
            <person name="Soki J."/>
            <person name="Nagy E."/>
            <person name="Justesen U.S."/>
        </authorList>
    </citation>
    <scope>NUCLEOTIDE SEQUENCE</scope>
    <source>
        <strain evidence="2">DCMOUH0018B</strain>
    </source>
</reference>
<dbReference type="CDD" id="cd24079">
    <property type="entry name" value="ASKHA_NBD_PG1100-like"/>
    <property type="match status" value="1"/>
</dbReference>
<reference evidence="2" key="2">
    <citation type="submission" date="2014-07" db="EMBL/GenBank/DDBJ databases">
        <title>Genetics and epidemiology of antimicrobial resistance in B. fragilis group.</title>
        <authorList>
            <person name="Sydenham T.V."/>
            <person name="Hasman H."/>
            <person name="Kemp M."/>
            <person name="Justesen U.S."/>
        </authorList>
    </citation>
    <scope>NUCLEOTIDE SEQUENCE [LARGE SCALE GENOMIC DNA]</scope>
    <source>
        <strain evidence="2">DCMOUH0018B</strain>
    </source>
</reference>
<dbReference type="PANTHER" id="PTHR43190:SF3">
    <property type="entry name" value="N-ACETYL-D-GLUCOSAMINE KINASE"/>
    <property type="match status" value="1"/>
</dbReference>
<evidence type="ECO:0000313" key="4">
    <source>
        <dbReference type="EMBL" id="RGY69837.1"/>
    </source>
</evidence>
<accession>A0A0I9RX39</accession>
<dbReference type="SUPFAM" id="SSF53067">
    <property type="entry name" value="Actin-like ATPase domain"/>
    <property type="match status" value="2"/>
</dbReference>
<dbReference type="AlphaFoldDB" id="A0A0I9RX39"/>
<evidence type="ECO:0000313" key="5">
    <source>
        <dbReference type="Proteomes" id="UP000284614"/>
    </source>
</evidence>
<dbReference type="RefSeq" id="WP_005822879.1">
    <property type="nucleotide sequence ID" value="NZ_CAEUHN010000001.1"/>
</dbReference>
<proteinExistence type="predicted"/>
<dbReference type="EMBL" id="QSDG01000005">
    <property type="protein sequence ID" value="RGY69837.1"/>
    <property type="molecule type" value="Genomic_DNA"/>
</dbReference>
<feature type="domain" description="ATPase BadF/BadG/BcrA/BcrD type" evidence="1">
    <location>
        <begin position="6"/>
        <end position="153"/>
    </location>
</feature>
<dbReference type="Proteomes" id="UP001075704">
    <property type="component" value="Unassembled WGS sequence"/>
</dbReference>
<dbReference type="Gene3D" id="1.10.720.160">
    <property type="match status" value="1"/>
</dbReference>
<evidence type="ECO:0000313" key="3">
    <source>
        <dbReference type="EMBL" id="MCZ2652960.1"/>
    </source>
</evidence>
<dbReference type="InterPro" id="IPR043129">
    <property type="entry name" value="ATPase_NBD"/>
</dbReference>
<organism evidence="2">
    <name type="scientific">Bacteroides fragilis</name>
    <dbReference type="NCBI Taxonomy" id="817"/>
    <lineage>
        <taxon>Bacteria</taxon>
        <taxon>Pseudomonadati</taxon>
        <taxon>Bacteroidota</taxon>
        <taxon>Bacteroidia</taxon>
        <taxon>Bacteroidales</taxon>
        <taxon>Bacteroidaceae</taxon>
        <taxon>Bacteroides</taxon>
    </lineage>
</organism>
<name>A0A0I9RX39_BACFG</name>
<dbReference type="Gene3D" id="3.30.420.40">
    <property type="match status" value="2"/>
</dbReference>
<comment type="caution">
    <text evidence="2">The sequence shown here is derived from an EMBL/GenBank/DDBJ whole genome shotgun (WGS) entry which is preliminary data.</text>
</comment>
<gene>
    <name evidence="4" type="ORF">DXA27_08045</name>
    <name evidence="2" type="ORF">EE52_0204865</name>
    <name evidence="3" type="ORF">O1422_02120</name>
</gene>
<dbReference type="PATRIC" id="fig|817.52.peg.2040"/>